<evidence type="ECO:0000313" key="2">
    <source>
        <dbReference type="EMBL" id="MEN5380641.1"/>
    </source>
</evidence>
<organism evidence="2 3">
    <name type="scientific">Sphingobacterium kitahiroshimense</name>
    <dbReference type="NCBI Taxonomy" id="470446"/>
    <lineage>
        <taxon>Bacteria</taxon>
        <taxon>Pseudomonadati</taxon>
        <taxon>Bacteroidota</taxon>
        <taxon>Sphingobacteriia</taxon>
        <taxon>Sphingobacteriales</taxon>
        <taxon>Sphingobacteriaceae</taxon>
        <taxon>Sphingobacterium</taxon>
    </lineage>
</organism>
<dbReference type="Proteomes" id="UP001409291">
    <property type="component" value="Unassembled WGS sequence"/>
</dbReference>
<accession>A0ABV0C115</accession>
<evidence type="ECO:0000313" key="3">
    <source>
        <dbReference type="Proteomes" id="UP001409291"/>
    </source>
</evidence>
<dbReference type="EMBL" id="JBDJNQ010000022">
    <property type="protein sequence ID" value="MEN5380641.1"/>
    <property type="molecule type" value="Genomic_DNA"/>
</dbReference>
<evidence type="ECO:0000256" key="1">
    <source>
        <dbReference type="SAM" id="Phobius"/>
    </source>
</evidence>
<reference evidence="2 3" key="1">
    <citation type="submission" date="2024-04" db="EMBL/GenBank/DDBJ databases">
        <title>WGS of bacteria from Torrens River.</title>
        <authorList>
            <person name="Wyrsch E.R."/>
            <person name="Drigo B."/>
        </authorList>
    </citation>
    <scope>NUCLEOTIDE SEQUENCE [LARGE SCALE GENOMIC DNA]</scope>
    <source>
        <strain evidence="2 3">TWI391</strain>
    </source>
</reference>
<keyword evidence="3" id="KW-1185">Reference proteome</keyword>
<keyword evidence="1" id="KW-0472">Membrane</keyword>
<sequence>MKKSRILLIFMWIIIFSISTGIVISTLLLKQWNTLTAGLAIIASLLTVYGSIRLNWRLEDAHEPYINIYFDTKSHKYATSLVLRNDGGSTAYNIEIHWDNPLIDSDGKILKFIDEGIDVYSLPVGEKVSTYVNNIESFFSEDKPLEIYSGNLIYYSTPRSKTKIKQPFILSMHSFAKSIMTENDQTSFYFENRQLTKSVKELKVEVSKLSSKLDKRK</sequence>
<dbReference type="RefSeq" id="WP_346583542.1">
    <property type="nucleotide sequence ID" value="NZ_JBDJNQ010000022.1"/>
</dbReference>
<name>A0ABV0C115_9SPHI</name>
<proteinExistence type="predicted"/>
<comment type="caution">
    <text evidence="2">The sequence shown here is derived from an EMBL/GenBank/DDBJ whole genome shotgun (WGS) entry which is preliminary data.</text>
</comment>
<keyword evidence="1" id="KW-1133">Transmembrane helix</keyword>
<gene>
    <name evidence="2" type="ORF">ABE541_25495</name>
</gene>
<evidence type="ECO:0008006" key="4">
    <source>
        <dbReference type="Google" id="ProtNLM"/>
    </source>
</evidence>
<protein>
    <recommendedName>
        <fullName evidence="4">SMODS-associating 2TM beta-strand rich effector domain-containing protein</fullName>
    </recommendedName>
</protein>
<feature type="transmembrane region" description="Helical" evidence="1">
    <location>
        <begin position="7"/>
        <end position="29"/>
    </location>
</feature>
<feature type="transmembrane region" description="Helical" evidence="1">
    <location>
        <begin position="35"/>
        <end position="52"/>
    </location>
</feature>
<keyword evidence="1" id="KW-0812">Transmembrane</keyword>